<organism evidence="1 2">
    <name type="scientific">Vibrio cholerae</name>
    <dbReference type="NCBI Taxonomy" id="666"/>
    <lineage>
        <taxon>Bacteria</taxon>
        <taxon>Pseudomonadati</taxon>
        <taxon>Pseudomonadota</taxon>
        <taxon>Gammaproteobacteria</taxon>
        <taxon>Vibrionales</taxon>
        <taxon>Vibrionaceae</taxon>
        <taxon>Vibrio</taxon>
    </lineage>
</organism>
<sequence length="82" mass="9926">MNTADRFFRLIAVSRSNLDRAVIFDLDGGTRFFRQLTNYRTTFTDHVFDLLNADLHRVDTWRKFRDIATRCRDRLIHHRQNV</sequence>
<evidence type="ECO:0000313" key="2">
    <source>
        <dbReference type="Proteomes" id="UP000046067"/>
    </source>
</evidence>
<accession>A0A655YBQ8</accession>
<reference evidence="1 2" key="1">
    <citation type="submission" date="2015-07" db="EMBL/GenBank/DDBJ databases">
        <authorList>
            <consortium name="Pathogen Informatics"/>
        </authorList>
    </citation>
    <scope>NUCLEOTIDE SEQUENCE [LARGE SCALE GENOMIC DNA]</scope>
    <source>
        <strain evidence="1 2">A325</strain>
    </source>
</reference>
<name>A0A655YBQ8_VIBCL</name>
<dbReference type="AlphaFoldDB" id="A0A655YBQ8"/>
<proteinExistence type="predicted"/>
<dbReference type="Proteomes" id="UP000046067">
    <property type="component" value="Unassembled WGS sequence"/>
</dbReference>
<gene>
    <name evidence="1" type="ORF">ERS013201_02463</name>
</gene>
<evidence type="ECO:0000313" key="1">
    <source>
        <dbReference type="EMBL" id="CSC37005.1"/>
    </source>
</evidence>
<dbReference type="EMBL" id="CWQJ01000015">
    <property type="protein sequence ID" value="CSC37005.1"/>
    <property type="molecule type" value="Genomic_DNA"/>
</dbReference>
<protein>
    <submittedName>
        <fullName evidence="1">Uncharacterized protein</fullName>
    </submittedName>
</protein>